<evidence type="ECO:0000256" key="2">
    <source>
        <dbReference type="ARBA" id="ARBA00022801"/>
    </source>
</evidence>
<accession>A0A9X3I379</accession>
<evidence type="ECO:0000256" key="3">
    <source>
        <dbReference type="ARBA" id="ARBA00022840"/>
    </source>
</evidence>
<sequence>MMAQVEILQPGLYSSIQDFGRYGYREFGVPTSGAMDRQAAKLANLLLKNEPDASVMEITLQGPKMAFSGTAQIVITGAQLSPELDGGELQNNQVVQVMAGQVLSFRRRKCGYRAYLAIKGGFQTEAVLGSRSWCDGVTPHSRLEKGVKLPFLESKRASVSKYSSVKVDEHITSEVVEAFRGPEFDLLQPSEKEALQKWHFSAAKESNRMGIQFQEKMENNLKPILTGPVLPGTVQLTPSGTLIALMRDGQTTGGYPRILQLTETGINTLVQKMPGEKLRIKLLDYS</sequence>
<evidence type="ECO:0000313" key="5">
    <source>
        <dbReference type="EMBL" id="MCX2839707.1"/>
    </source>
</evidence>
<proteinExistence type="predicted"/>
<dbReference type="Pfam" id="PF02626">
    <property type="entry name" value="CT_A_B"/>
    <property type="match status" value="1"/>
</dbReference>
<evidence type="ECO:0000313" key="6">
    <source>
        <dbReference type="Proteomes" id="UP001148482"/>
    </source>
</evidence>
<dbReference type="EMBL" id="JAPJDA010000034">
    <property type="protein sequence ID" value="MCX2839707.1"/>
    <property type="molecule type" value="Genomic_DNA"/>
</dbReference>
<keyword evidence="6" id="KW-1185">Reference proteome</keyword>
<gene>
    <name evidence="5" type="ORF">OQ279_16300</name>
</gene>
<feature type="domain" description="Carboxyltransferase" evidence="4">
    <location>
        <begin position="26"/>
        <end position="285"/>
    </location>
</feature>
<reference evidence="5" key="1">
    <citation type="submission" date="2022-11" db="EMBL/GenBank/DDBJ databases">
        <title>Salinimicrobium profundisediminis sp. nov., isolated from deep-sea sediment of the Mariana Trench.</title>
        <authorList>
            <person name="Fu H."/>
        </authorList>
    </citation>
    <scope>NUCLEOTIDE SEQUENCE</scope>
    <source>
        <strain evidence="5">MT39</strain>
    </source>
</reference>
<name>A0A9X3I379_9FLAO</name>
<keyword evidence="1" id="KW-0547">Nucleotide-binding</keyword>
<dbReference type="InterPro" id="IPR052708">
    <property type="entry name" value="PxpC"/>
</dbReference>
<dbReference type="Proteomes" id="UP001148482">
    <property type="component" value="Unassembled WGS sequence"/>
</dbReference>
<dbReference type="InterPro" id="IPR003778">
    <property type="entry name" value="CT_A_B"/>
</dbReference>
<organism evidence="5 6">
    <name type="scientific">Salinimicrobium profundisediminis</name>
    <dbReference type="NCBI Taxonomy" id="2994553"/>
    <lineage>
        <taxon>Bacteria</taxon>
        <taxon>Pseudomonadati</taxon>
        <taxon>Bacteroidota</taxon>
        <taxon>Flavobacteriia</taxon>
        <taxon>Flavobacteriales</taxon>
        <taxon>Flavobacteriaceae</taxon>
        <taxon>Salinimicrobium</taxon>
    </lineage>
</organism>
<dbReference type="GO" id="GO:0016787">
    <property type="term" value="F:hydrolase activity"/>
    <property type="evidence" value="ECO:0007669"/>
    <property type="project" value="UniProtKB-KW"/>
</dbReference>
<dbReference type="PANTHER" id="PTHR43309:SF3">
    <property type="entry name" value="5-OXOPROLINASE SUBUNIT C"/>
    <property type="match status" value="1"/>
</dbReference>
<dbReference type="PANTHER" id="PTHR43309">
    <property type="entry name" value="5-OXOPROLINASE SUBUNIT C"/>
    <property type="match status" value="1"/>
</dbReference>
<dbReference type="InterPro" id="IPR029000">
    <property type="entry name" value="Cyclophilin-like_dom_sf"/>
</dbReference>
<keyword evidence="3" id="KW-0067">ATP-binding</keyword>
<dbReference type="RefSeq" id="WP_266071114.1">
    <property type="nucleotide sequence ID" value="NZ_JAPJDA010000034.1"/>
</dbReference>
<dbReference type="Gene3D" id="2.40.100.10">
    <property type="entry name" value="Cyclophilin-like"/>
    <property type="match status" value="1"/>
</dbReference>
<dbReference type="AlphaFoldDB" id="A0A9X3I379"/>
<evidence type="ECO:0000259" key="4">
    <source>
        <dbReference type="SMART" id="SM00797"/>
    </source>
</evidence>
<dbReference type="GO" id="GO:0005524">
    <property type="term" value="F:ATP binding"/>
    <property type="evidence" value="ECO:0007669"/>
    <property type="project" value="UniProtKB-KW"/>
</dbReference>
<evidence type="ECO:0000256" key="1">
    <source>
        <dbReference type="ARBA" id="ARBA00022741"/>
    </source>
</evidence>
<keyword evidence="2" id="KW-0378">Hydrolase</keyword>
<comment type="caution">
    <text evidence="5">The sequence shown here is derived from an EMBL/GenBank/DDBJ whole genome shotgun (WGS) entry which is preliminary data.</text>
</comment>
<protein>
    <submittedName>
        <fullName evidence="5">Biotin-dependent carboxyltransferase family protein</fullName>
    </submittedName>
</protein>
<dbReference type="SMART" id="SM00797">
    <property type="entry name" value="AHS2"/>
    <property type="match status" value="1"/>
</dbReference>